<reference evidence="1 2" key="1">
    <citation type="journal article" date="2018" name="Front. Plant Sci.">
        <title>Red Clover (Trifolium pratense) and Zigzag Clover (T. medium) - A Picture of Genomic Similarities and Differences.</title>
        <authorList>
            <person name="Dluhosova J."/>
            <person name="Istvanek J."/>
            <person name="Nedelnik J."/>
            <person name="Repkova J."/>
        </authorList>
    </citation>
    <scope>NUCLEOTIDE SEQUENCE [LARGE SCALE GENOMIC DNA]</scope>
    <source>
        <strain evidence="2">cv. 10/8</strain>
        <tissue evidence="1">Leaf</tissue>
    </source>
</reference>
<organism evidence="1 2">
    <name type="scientific">Trifolium medium</name>
    <dbReference type="NCBI Taxonomy" id="97028"/>
    <lineage>
        <taxon>Eukaryota</taxon>
        <taxon>Viridiplantae</taxon>
        <taxon>Streptophyta</taxon>
        <taxon>Embryophyta</taxon>
        <taxon>Tracheophyta</taxon>
        <taxon>Spermatophyta</taxon>
        <taxon>Magnoliopsida</taxon>
        <taxon>eudicotyledons</taxon>
        <taxon>Gunneridae</taxon>
        <taxon>Pentapetalae</taxon>
        <taxon>rosids</taxon>
        <taxon>fabids</taxon>
        <taxon>Fabales</taxon>
        <taxon>Fabaceae</taxon>
        <taxon>Papilionoideae</taxon>
        <taxon>50 kb inversion clade</taxon>
        <taxon>NPAAA clade</taxon>
        <taxon>Hologalegina</taxon>
        <taxon>IRL clade</taxon>
        <taxon>Trifolieae</taxon>
        <taxon>Trifolium</taxon>
    </lineage>
</organism>
<dbReference type="Proteomes" id="UP000265520">
    <property type="component" value="Unassembled WGS sequence"/>
</dbReference>
<dbReference type="SUPFAM" id="SSF56219">
    <property type="entry name" value="DNase I-like"/>
    <property type="match status" value="1"/>
</dbReference>
<dbReference type="EMBL" id="LXQA010063466">
    <property type="protein sequence ID" value="MCI06900.1"/>
    <property type="molecule type" value="Genomic_DNA"/>
</dbReference>
<accession>A0A392P691</accession>
<protein>
    <submittedName>
        <fullName evidence="1">Transposon TX1 putative 149 kDa protein</fullName>
    </submittedName>
</protein>
<dbReference type="InterPro" id="IPR036691">
    <property type="entry name" value="Endo/exonu/phosph_ase_sf"/>
</dbReference>
<comment type="caution">
    <text evidence="1">The sequence shown here is derived from an EMBL/GenBank/DDBJ whole genome shotgun (WGS) entry which is preliminary data.</text>
</comment>
<name>A0A392P691_9FABA</name>
<feature type="non-terminal residue" evidence="1">
    <location>
        <position position="252"/>
    </location>
</feature>
<proteinExistence type="predicted"/>
<evidence type="ECO:0000313" key="2">
    <source>
        <dbReference type="Proteomes" id="UP000265520"/>
    </source>
</evidence>
<keyword evidence="2" id="KW-1185">Reference proteome</keyword>
<evidence type="ECO:0000313" key="1">
    <source>
        <dbReference type="EMBL" id="MCI06900.1"/>
    </source>
</evidence>
<feature type="non-terminal residue" evidence="1">
    <location>
        <position position="1"/>
    </location>
</feature>
<dbReference type="PANTHER" id="PTHR33710">
    <property type="entry name" value="BNAC02G09200D PROTEIN"/>
    <property type="match status" value="1"/>
</dbReference>
<sequence>SMSRIDRVLASGDWLALGENPALWVLPRSISDHCPLVFRFNVVNWGPKPFRFNNHWLENKEFHGPNRETYGVGDEKIEKLISEITRLDLLGESVCLSDDEVKWRKLLFAEVWHLKKSKESMIIQRFRAKWLREGDVNSRYFHACIKSRRKHNSIQALQTNDGWAENATDIRQVIVSFFKNHFSTASWSLPRLDGIMFPLLTGDDNDALTRPFQMIEIQEAVLEADGNKSPGPDVFNFAFVKHFWDLLKGEVR</sequence>
<dbReference type="AlphaFoldDB" id="A0A392P691"/>
<dbReference type="PANTHER" id="PTHR33710:SF64">
    <property type="entry name" value="ENDONUCLEASE_EXONUCLEASE_PHOSPHATASE DOMAIN-CONTAINING PROTEIN"/>
    <property type="match status" value="1"/>
</dbReference>